<evidence type="ECO:0000313" key="5">
    <source>
        <dbReference type="EMBL" id="CAH0725560.1"/>
    </source>
</evidence>
<feature type="region of interest" description="Disordered" evidence="1">
    <location>
        <begin position="1"/>
        <end position="42"/>
    </location>
</feature>
<evidence type="ECO:0000256" key="1">
    <source>
        <dbReference type="SAM" id="MobiDB-lite"/>
    </source>
</evidence>
<dbReference type="PANTHER" id="PTHR33244:SF3">
    <property type="entry name" value="PEPTIDASE A2 DOMAIN-CONTAINING PROTEIN"/>
    <property type="match status" value="1"/>
</dbReference>
<evidence type="ECO:0000313" key="3">
    <source>
        <dbReference type="EMBL" id="CAH0714612.1"/>
    </source>
</evidence>
<sequence length="314" mass="35926">MSRHESKQIEEASSSTQIDEVAGCGNSKSMRDKERDASMAWRARPRNSWRNGEAAAGLVRGGGRVPGEFRGCRRCGKEFCDGKQRCIAKQAECYSCKGRGHFARMCKKVTKRVHNLSVSSEESNSDIIYINMINCSKRCEESREWFDNLYCNALDVPVDRERNHRAMLKQQEKQKYNYDKTTKCLPVLHNNDKVVMVDGKQRKLVKVLHQAVEPRSYIVEDEAGRKYRRNRRHLVRRRAQAKHDIIQSGDTALTSDKASVVGKGEPFKEGCTSKLISEQNSDSKHARSSPPKNIYGPITRRQAKLLLKNENNMY</sequence>
<dbReference type="AlphaFoldDB" id="A0A8J9VRE0"/>
<evidence type="ECO:0000259" key="2">
    <source>
        <dbReference type="SMART" id="SM00343"/>
    </source>
</evidence>
<accession>A0A8J9VRE0</accession>
<dbReference type="Proteomes" id="UP000838878">
    <property type="component" value="Chromosome 3"/>
</dbReference>
<dbReference type="EMBL" id="OV170221">
    <property type="protein sequence ID" value="CAH0714612.1"/>
    <property type="molecule type" value="Genomic_DNA"/>
</dbReference>
<feature type="region of interest" description="Disordered" evidence="1">
    <location>
        <begin position="277"/>
        <end position="297"/>
    </location>
</feature>
<dbReference type="Proteomes" id="UP000838878">
    <property type="component" value="Chromosome 7"/>
</dbReference>
<dbReference type="SMART" id="SM00343">
    <property type="entry name" value="ZnF_C2HC"/>
    <property type="match status" value="1"/>
</dbReference>
<feature type="compositionally biased region" description="Basic and acidic residues" evidence="1">
    <location>
        <begin position="1"/>
        <end position="10"/>
    </location>
</feature>
<evidence type="ECO:0000313" key="7">
    <source>
        <dbReference type="Proteomes" id="UP000838878"/>
    </source>
</evidence>
<feature type="domain" description="CCHC-type" evidence="2">
    <location>
        <begin position="92"/>
        <end position="108"/>
    </location>
</feature>
<dbReference type="EMBL" id="OV170223">
    <property type="protein sequence ID" value="CAH0722023.1"/>
    <property type="molecule type" value="Genomic_DNA"/>
</dbReference>
<dbReference type="PANTHER" id="PTHR33244">
    <property type="entry name" value="INTEGRASE CATALYTIC DOMAIN-CONTAINING PROTEIN-RELATED"/>
    <property type="match status" value="1"/>
</dbReference>
<evidence type="ECO:0000313" key="4">
    <source>
        <dbReference type="EMBL" id="CAH0722023.1"/>
    </source>
</evidence>
<dbReference type="EMBL" id="OV170225">
    <property type="protein sequence ID" value="CAH0725560.1"/>
    <property type="molecule type" value="Genomic_DNA"/>
</dbReference>
<dbReference type="EMBL" id="OV170227">
    <property type="protein sequence ID" value="CAH0729064.1"/>
    <property type="molecule type" value="Genomic_DNA"/>
</dbReference>
<dbReference type="Proteomes" id="UP000838878">
    <property type="component" value="Chromosome 5"/>
</dbReference>
<dbReference type="OrthoDB" id="7462507at2759"/>
<proteinExistence type="predicted"/>
<dbReference type="Proteomes" id="UP000838878">
    <property type="component" value="Chromosome 1"/>
</dbReference>
<keyword evidence="7" id="KW-1185">Reference proteome</keyword>
<protein>
    <recommendedName>
        <fullName evidence="2">CCHC-type domain-containing protein</fullName>
    </recommendedName>
</protein>
<dbReference type="GO" id="GO:0003676">
    <property type="term" value="F:nucleic acid binding"/>
    <property type="evidence" value="ECO:0007669"/>
    <property type="project" value="InterPro"/>
</dbReference>
<gene>
    <name evidence="5" type="ORF">BINO364_LOCUS11132</name>
    <name evidence="6" type="ORF">BINO364_LOCUS14214</name>
    <name evidence="3" type="ORF">BINO364_LOCUS1641</name>
    <name evidence="4" type="ORF">BINO364_LOCUS8045</name>
</gene>
<dbReference type="GO" id="GO:0008270">
    <property type="term" value="F:zinc ion binding"/>
    <property type="evidence" value="ECO:0007669"/>
    <property type="project" value="InterPro"/>
</dbReference>
<feature type="non-terminal residue" evidence="5">
    <location>
        <position position="314"/>
    </location>
</feature>
<dbReference type="InterPro" id="IPR001878">
    <property type="entry name" value="Znf_CCHC"/>
</dbReference>
<organism evidence="5 7">
    <name type="scientific">Brenthis ino</name>
    <name type="common">lesser marbled fritillary</name>
    <dbReference type="NCBI Taxonomy" id="405034"/>
    <lineage>
        <taxon>Eukaryota</taxon>
        <taxon>Metazoa</taxon>
        <taxon>Ecdysozoa</taxon>
        <taxon>Arthropoda</taxon>
        <taxon>Hexapoda</taxon>
        <taxon>Insecta</taxon>
        <taxon>Pterygota</taxon>
        <taxon>Neoptera</taxon>
        <taxon>Endopterygota</taxon>
        <taxon>Lepidoptera</taxon>
        <taxon>Glossata</taxon>
        <taxon>Ditrysia</taxon>
        <taxon>Papilionoidea</taxon>
        <taxon>Nymphalidae</taxon>
        <taxon>Heliconiinae</taxon>
        <taxon>Argynnini</taxon>
        <taxon>Brenthis</taxon>
    </lineage>
</organism>
<reference evidence="5" key="1">
    <citation type="submission" date="2021-12" db="EMBL/GenBank/DDBJ databases">
        <authorList>
            <person name="Martin H S."/>
        </authorList>
    </citation>
    <scope>NUCLEOTIDE SEQUENCE</scope>
</reference>
<evidence type="ECO:0000313" key="6">
    <source>
        <dbReference type="EMBL" id="CAH0729064.1"/>
    </source>
</evidence>
<name>A0A8J9VRE0_9NEOP</name>